<keyword evidence="3" id="KW-1185">Reference proteome</keyword>
<feature type="compositionally biased region" description="Polar residues" evidence="1">
    <location>
        <begin position="1"/>
        <end position="11"/>
    </location>
</feature>
<dbReference type="OrthoDB" id="6129702at2759"/>
<comment type="caution">
    <text evidence="2">The sequence shown here is derived from an EMBL/GenBank/DDBJ whole genome shotgun (WGS) entry which is preliminary data.</text>
</comment>
<feature type="compositionally biased region" description="Low complexity" evidence="1">
    <location>
        <begin position="431"/>
        <end position="444"/>
    </location>
</feature>
<proteinExistence type="predicted"/>
<gene>
    <name evidence="2" type="ORF">EYF80_039633</name>
</gene>
<feature type="compositionally biased region" description="Low complexity" evidence="1">
    <location>
        <begin position="159"/>
        <end position="171"/>
    </location>
</feature>
<dbReference type="Proteomes" id="UP000314294">
    <property type="component" value="Unassembled WGS sequence"/>
</dbReference>
<accession>A0A4Z2GBP9</accession>
<dbReference type="AlphaFoldDB" id="A0A4Z2GBP9"/>
<organism evidence="2 3">
    <name type="scientific">Liparis tanakae</name>
    <name type="common">Tanaka's snailfish</name>
    <dbReference type="NCBI Taxonomy" id="230148"/>
    <lineage>
        <taxon>Eukaryota</taxon>
        <taxon>Metazoa</taxon>
        <taxon>Chordata</taxon>
        <taxon>Craniata</taxon>
        <taxon>Vertebrata</taxon>
        <taxon>Euteleostomi</taxon>
        <taxon>Actinopterygii</taxon>
        <taxon>Neopterygii</taxon>
        <taxon>Teleostei</taxon>
        <taxon>Neoteleostei</taxon>
        <taxon>Acanthomorphata</taxon>
        <taxon>Eupercaria</taxon>
        <taxon>Perciformes</taxon>
        <taxon>Cottioidei</taxon>
        <taxon>Cottales</taxon>
        <taxon>Liparidae</taxon>
        <taxon>Liparis</taxon>
    </lineage>
</organism>
<feature type="region of interest" description="Disordered" evidence="1">
    <location>
        <begin position="431"/>
        <end position="451"/>
    </location>
</feature>
<feature type="compositionally biased region" description="Polar residues" evidence="1">
    <location>
        <begin position="105"/>
        <end position="120"/>
    </location>
</feature>
<name>A0A4Z2GBP9_9TELE</name>
<reference evidence="2 3" key="1">
    <citation type="submission" date="2019-03" db="EMBL/GenBank/DDBJ databases">
        <title>First draft genome of Liparis tanakae, snailfish: a comprehensive survey of snailfish specific genes.</title>
        <authorList>
            <person name="Kim W."/>
            <person name="Song I."/>
            <person name="Jeong J.-H."/>
            <person name="Kim D."/>
            <person name="Kim S."/>
            <person name="Ryu S."/>
            <person name="Song J.Y."/>
            <person name="Lee S.K."/>
        </authorList>
    </citation>
    <scope>NUCLEOTIDE SEQUENCE [LARGE SCALE GENOMIC DNA]</scope>
    <source>
        <tissue evidence="2">Muscle</tissue>
    </source>
</reference>
<dbReference type="EMBL" id="SRLO01000629">
    <property type="protein sequence ID" value="TNN50144.1"/>
    <property type="molecule type" value="Genomic_DNA"/>
</dbReference>
<sequence>MSKLFTSGGNNKKNKVEPKDVKPGGGLLGRLFQSSSEKAEDVTKLSARDEKNDQTKDDDKKREEVKESVTKDMQKQGYESQVPAQGQEAGGQMKEASYCMEHTMESNTEPSNLHTTSTGETGDDQTAADQTDEHESDLQSNESTPVTDPGKAESQDLPSSVESESQASEESINQVIAETSGHDILTVTFNAEFLGHSVSSAPDDPLAIQINTDASAQKPNEVLGALDEGGRDLLDGALLNPNPELPQDSSSPICPSDTCVSSVMEAPSTDTPSQLNAHKISAENDATFFLMDQLIVPTLNQDEAPSSSHSGTLSQTREQGADFDIFGSDDLLFVQPPAVEVASASLNRPSDFPDDIFGVSDVFAVLPSSPATSNSLSDLLGLETSSPAALSAQTGLFADDIFASETQLLPVSKPIDVHLLVDSLLVSDNSSTEQTSESTITNSSWMDDLLG</sequence>
<evidence type="ECO:0000256" key="1">
    <source>
        <dbReference type="SAM" id="MobiDB-lite"/>
    </source>
</evidence>
<protein>
    <submittedName>
        <fullName evidence="2">Uncharacterized protein</fullName>
    </submittedName>
</protein>
<evidence type="ECO:0000313" key="2">
    <source>
        <dbReference type="EMBL" id="TNN50144.1"/>
    </source>
</evidence>
<evidence type="ECO:0000313" key="3">
    <source>
        <dbReference type="Proteomes" id="UP000314294"/>
    </source>
</evidence>
<feature type="region of interest" description="Disordered" evidence="1">
    <location>
        <begin position="1"/>
        <end position="171"/>
    </location>
</feature>
<feature type="compositionally biased region" description="Basic and acidic residues" evidence="1">
    <location>
        <begin position="37"/>
        <end position="74"/>
    </location>
</feature>